<dbReference type="Proteomes" id="UP000260025">
    <property type="component" value="Unassembled WGS sequence"/>
</dbReference>
<dbReference type="OrthoDB" id="9811777at2"/>
<evidence type="ECO:0000313" key="1">
    <source>
        <dbReference type="EMBL" id="RGC13967.1"/>
    </source>
</evidence>
<dbReference type="RefSeq" id="WP_117443878.1">
    <property type="nucleotide sequence ID" value="NZ_JAJFEN010000086.1"/>
</dbReference>
<protein>
    <recommendedName>
        <fullName evidence="3">Transposase</fullName>
    </recommendedName>
</protein>
<evidence type="ECO:0008006" key="3">
    <source>
        <dbReference type="Google" id="ProtNLM"/>
    </source>
</evidence>
<dbReference type="AlphaFoldDB" id="A0A3E2VSW5"/>
<reference evidence="1 2" key="1">
    <citation type="submission" date="2018-08" db="EMBL/GenBank/DDBJ databases">
        <title>A genome reference for cultivated species of the human gut microbiota.</title>
        <authorList>
            <person name="Zou Y."/>
            <person name="Xue W."/>
            <person name="Luo G."/>
        </authorList>
    </citation>
    <scope>NUCLEOTIDE SEQUENCE [LARGE SCALE GENOMIC DNA]</scope>
    <source>
        <strain evidence="1 2">OF01-2LB</strain>
    </source>
</reference>
<sequence>MCNLSQGIREEGLAEGLTKGLEKGVAKGRIDTTLCYVKRLIQKNNFSVTEAMDLLGVDEKIRAVIVMELQQEI</sequence>
<accession>A0A3E2VSW5</accession>
<dbReference type="EMBL" id="QVEV01000025">
    <property type="protein sequence ID" value="RGC13967.1"/>
    <property type="molecule type" value="Genomic_DNA"/>
</dbReference>
<comment type="caution">
    <text evidence="1">The sequence shown here is derived from an EMBL/GenBank/DDBJ whole genome shotgun (WGS) entry which is preliminary data.</text>
</comment>
<evidence type="ECO:0000313" key="2">
    <source>
        <dbReference type="Proteomes" id="UP000260025"/>
    </source>
</evidence>
<gene>
    <name evidence="1" type="ORF">DXA38_15060</name>
</gene>
<name>A0A3E2VSW5_CLOIN</name>
<organism evidence="1 2">
    <name type="scientific">Clostridium innocuum</name>
    <dbReference type="NCBI Taxonomy" id="1522"/>
    <lineage>
        <taxon>Bacteria</taxon>
        <taxon>Bacillati</taxon>
        <taxon>Bacillota</taxon>
        <taxon>Clostridia</taxon>
        <taxon>Eubacteriales</taxon>
        <taxon>Clostridiaceae</taxon>
        <taxon>Clostridium</taxon>
    </lineage>
</organism>
<proteinExistence type="predicted"/>